<sequence length="1134" mass="129730">MYTQRISTSSPSTTPQWKYDVFLSFRGDDTRKGFTDHLYETLRAQGIITFRDEPKISKGKAISQELIAAIEGSRFALIVLSQNYASSTWCLDELLHILKFMQAREAVLPIFYYVDPSHVRKQTGCFEKAFTQLEERFSSDDKTKVQEWRDALAKVADFTGWKAKDWYETLLTKDIIDVIWKRLRPTSFTYVENSVGLDSSMNSIDLLLGARVDDVRFIGIWGMGGIGKTTIARVVRERISPEFEFSIFLENVSDNVQKGGLISQQREILSRISMKTIDIFDVQEGSTMIRRLLRHKKVLLILDDVTDSDHLDYLAGKQEWFGSGSRVLITTRNEHLLIEHGVKRRFQVKRLNHDDALKLFSWKAFGKDHPEKNYIDLSSCVVSYADGLPLALKVLGSFLRGRHVSAWNSALGKLRDLCNTVLGTLQISYDDLDDREKKIFLDIACFFNGEKEDRVIEILDSCGFCAGIGIDVLIEKSLLTNSYGTLWMHQLLQEMGREIVNGECLDEPGNRSRLWRHEEAKHILSKNTGTDAVESITMDKTGPVVHADAKCFSRMKKLRLLNLANVNLSNDIEYLSDNLRSLEWVGYPSKYFPSHFNPKNLLELNLCHSHIESFWTGVKLLYNLKIIKLSHSLNLVNTPDFRGIPNLEYLILQGCIRLNKVDPSLGMLERITQINLKDCRSLVHLPRSVYGLKSVKVLNLSGCSKLDKLPNELGNAECLEELDVSGTVIRELPSSIVRLKSLTVLNFRGCKGPSPKFWNLLSLVQLVLSLFQRFLIRSRVPTPLLLPSLSGLVSLKQLTLSDCNLLEVPNDLSCLSSLIYLDLSRNQFVSLPNVISLLSRLQFLNLEYCERLQELPEVPQRVVAVVQNCISLQRFTRGSTENCKLLLRIQCINCFKFAETHDFRSLVFTLLEQYEVPITQDVFQFVVPGNEIPEWFNHKSAEYIYNEEEWFIPQSVEYPLSVELRPGWFTENWMGFAVCIAFAIQERSPNCDHAFKYPRFDYNYTHIITCKVDINGKEMTALRRPFVVLNAELGQAVSDHLWVLFFPRHFPQLWKGISDQVKLPSGTEWWQGIFGQITFSITARVGHGVIVKQCAARLVYEGDLEELDPRFSRGTRSNVSISEVDSEFPSFTNK</sequence>
<dbReference type="GO" id="GO:0061809">
    <property type="term" value="F:NAD+ nucleosidase activity, cyclic ADP-ribose generating"/>
    <property type="evidence" value="ECO:0007669"/>
    <property type="project" value="UniProtKB-EC"/>
</dbReference>
<evidence type="ECO:0000259" key="8">
    <source>
        <dbReference type="PROSITE" id="PS50104"/>
    </source>
</evidence>
<keyword evidence="6" id="KW-0520">NAD</keyword>
<dbReference type="InterPro" id="IPR044974">
    <property type="entry name" value="Disease_R_plants"/>
</dbReference>
<dbReference type="EC" id="3.2.2.6" evidence="1"/>
<dbReference type="InterPro" id="IPR045344">
    <property type="entry name" value="C-JID"/>
</dbReference>
<accession>A0A6P5RWS7</accession>
<evidence type="ECO:0000313" key="10">
    <source>
        <dbReference type="RefSeq" id="XP_021807027.1"/>
    </source>
</evidence>
<proteinExistence type="predicted"/>
<dbReference type="FunFam" id="3.40.50.10140:FF:000007">
    <property type="entry name" value="Disease resistance protein (TIR-NBS-LRR class)"/>
    <property type="match status" value="1"/>
</dbReference>
<dbReference type="GO" id="GO:0051707">
    <property type="term" value="P:response to other organism"/>
    <property type="evidence" value="ECO:0007669"/>
    <property type="project" value="UniProtKB-ARBA"/>
</dbReference>
<dbReference type="InterPro" id="IPR042197">
    <property type="entry name" value="Apaf_helical"/>
</dbReference>
<dbReference type="Gene3D" id="3.40.50.10140">
    <property type="entry name" value="Toll/interleukin-1 receptor homology (TIR) domain"/>
    <property type="match status" value="1"/>
</dbReference>
<dbReference type="Pfam" id="PF23282">
    <property type="entry name" value="WHD_ROQ1"/>
    <property type="match status" value="1"/>
</dbReference>
<dbReference type="KEGG" id="pavi:110750947"/>
<dbReference type="Pfam" id="PF01582">
    <property type="entry name" value="TIR"/>
    <property type="match status" value="1"/>
</dbReference>
<dbReference type="AlphaFoldDB" id="A0A6P5RWS7"/>
<dbReference type="InterPro" id="IPR000157">
    <property type="entry name" value="TIR_dom"/>
</dbReference>
<dbReference type="Gene3D" id="3.80.10.10">
    <property type="entry name" value="Ribonuclease Inhibitor"/>
    <property type="match status" value="3"/>
</dbReference>
<name>A0A6P5RWS7_PRUAV</name>
<dbReference type="Gene3D" id="1.10.8.430">
    <property type="entry name" value="Helical domain of apoptotic protease-activating factors"/>
    <property type="match status" value="1"/>
</dbReference>
<dbReference type="GO" id="GO:0007165">
    <property type="term" value="P:signal transduction"/>
    <property type="evidence" value="ECO:0007669"/>
    <property type="project" value="InterPro"/>
</dbReference>
<keyword evidence="2" id="KW-0433">Leucine-rich repeat</keyword>
<evidence type="ECO:0000256" key="6">
    <source>
        <dbReference type="ARBA" id="ARBA00023027"/>
    </source>
</evidence>
<evidence type="ECO:0000256" key="4">
    <source>
        <dbReference type="ARBA" id="ARBA00022801"/>
    </source>
</evidence>
<dbReference type="Pfam" id="PF23598">
    <property type="entry name" value="LRR_14"/>
    <property type="match status" value="1"/>
</dbReference>
<evidence type="ECO:0000256" key="7">
    <source>
        <dbReference type="ARBA" id="ARBA00047304"/>
    </source>
</evidence>
<dbReference type="InterPro" id="IPR001611">
    <property type="entry name" value="Leu-rich_rpt"/>
</dbReference>
<dbReference type="InterPro" id="IPR027417">
    <property type="entry name" value="P-loop_NTPase"/>
</dbReference>
<dbReference type="InterPro" id="IPR058192">
    <property type="entry name" value="WHD_ROQ1-like"/>
</dbReference>
<dbReference type="InterPro" id="IPR035897">
    <property type="entry name" value="Toll_tir_struct_dom_sf"/>
</dbReference>
<dbReference type="GO" id="GO:0043531">
    <property type="term" value="F:ADP binding"/>
    <property type="evidence" value="ECO:0007669"/>
    <property type="project" value="InterPro"/>
</dbReference>
<keyword evidence="4" id="KW-0378">Hydrolase</keyword>
<keyword evidence="5" id="KW-0611">Plant defense</keyword>
<dbReference type="PROSITE" id="PS51450">
    <property type="entry name" value="LRR"/>
    <property type="match status" value="1"/>
</dbReference>
<dbReference type="Proteomes" id="UP000515124">
    <property type="component" value="Unplaced"/>
</dbReference>
<reference evidence="10" key="1">
    <citation type="submission" date="2025-08" db="UniProtKB">
        <authorList>
            <consortium name="RefSeq"/>
        </authorList>
    </citation>
    <scope>IDENTIFICATION</scope>
</reference>
<evidence type="ECO:0000256" key="1">
    <source>
        <dbReference type="ARBA" id="ARBA00011982"/>
    </source>
</evidence>
<evidence type="ECO:0000256" key="2">
    <source>
        <dbReference type="ARBA" id="ARBA00022614"/>
    </source>
</evidence>
<dbReference type="SMART" id="SM00369">
    <property type="entry name" value="LRR_TYP"/>
    <property type="match status" value="2"/>
</dbReference>
<dbReference type="InterPro" id="IPR032675">
    <property type="entry name" value="LRR_dom_sf"/>
</dbReference>
<dbReference type="Pfam" id="PF07725">
    <property type="entry name" value="LRR_3"/>
    <property type="match status" value="1"/>
</dbReference>
<dbReference type="SUPFAM" id="SSF52540">
    <property type="entry name" value="P-loop containing nucleoside triphosphate hydrolases"/>
    <property type="match status" value="1"/>
</dbReference>
<evidence type="ECO:0000256" key="3">
    <source>
        <dbReference type="ARBA" id="ARBA00022737"/>
    </source>
</evidence>
<dbReference type="PRINTS" id="PR00364">
    <property type="entry name" value="DISEASERSIST"/>
</dbReference>
<dbReference type="Gene3D" id="3.40.50.300">
    <property type="entry name" value="P-loop containing nucleotide triphosphate hydrolases"/>
    <property type="match status" value="1"/>
</dbReference>
<dbReference type="PANTHER" id="PTHR11017">
    <property type="entry name" value="LEUCINE-RICH REPEAT-CONTAINING PROTEIN"/>
    <property type="match status" value="1"/>
</dbReference>
<keyword evidence="3" id="KW-0677">Repeat</keyword>
<dbReference type="Pfam" id="PF00931">
    <property type="entry name" value="NB-ARC"/>
    <property type="match status" value="1"/>
</dbReference>
<dbReference type="PANTHER" id="PTHR11017:SF527">
    <property type="entry name" value="TMV RESISTANCE PROTEIN N-LIKE"/>
    <property type="match status" value="1"/>
</dbReference>
<dbReference type="SUPFAM" id="SSF52058">
    <property type="entry name" value="L domain-like"/>
    <property type="match status" value="1"/>
</dbReference>
<evidence type="ECO:0000256" key="5">
    <source>
        <dbReference type="ARBA" id="ARBA00022821"/>
    </source>
</evidence>
<dbReference type="InterPro" id="IPR002182">
    <property type="entry name" value="NB-ARC"/>
</dbReference>
<organism evidence="9 10">
    <name type="scientific">Prunus avium</name>
    <name type="common">Cherry</name>
    <name type="synonym">Cerasus avium</name>
    <dbReference type="NCBI Taxonomy" id="42229"/>
    <lineage>
        <taxon>Eukaryota</taxon>
        <taxon>Viridiplantae</taxon>
        <taxon>Streptophyta</taxon>
        <taxon>Embryophyta</taxon>
        <taxon>Tracheophyta</taxon>
        <taxon>Spermatophyta</taxon>
        <taxon>Magnoliopsida</taxon>
        <taxon>eudicotyledons</taxon>
        <taxon>Gunneridae</taxon>
        <taxon>Pentapetalae</taxon>
        <taxon>rosids</taxon>
        <taxon>fabids</taxon>
        <taxon>Rosales</taxon>
        <taxon>Rosaceae</taxon>
        <taxon>Amygdaloideae</taxon>
        <taxon>Amygdaleae</taxon>
        <taxon>Prunus</taxon>
    </lineage>
</organism>
<gene>
    <name evidence="10" type="primary">LOC110750947</name>
</gene>
<dbReference type="InterPro" id="IPR011713">
    <property type="entry name" value="Leu-rich_rpt_3"/>
</dbReference>
<dbReference type="InterPro" id="IPR055414">
    <property type="entry name" value="LRR_R13L4/SHOC2-like"/>
</dbReference>
<dbReference type="SMART" id="SM00255">
    <property type="entry name" value="TIR"/>
    <property type="match status" value="1"/>
</dbReference>
<dbReference type="RefSeq" id="XP_021807027.1">
    <property type="nucleotide sequence ID" value="XM_021951335.1"/>
</dbReference>
<dbReference type="InterPro" id="IPR003591">
    <property type="entry name" value="Leu-rich_rpt_typical-subtyp"/>
</dbReference>
<dbReference type="GeneID" id="110750947"/>
<evidence type="ECO:0000313" key="9">
    <source>
        <dbReference type="Proteomes" id="UP000515124"/>
    </source>
</evidence>
<feature type="domain" description="TIR" evidence="8">
    <location>
        <begin position="17"/>
        <end position="187"/>
    </location>
</feature>
<dbReference type="Pfam" id="PF20160">
    <property type="entry name" value="C-JID"/>
    <property type="match status" value="1"/>
</dbReference>
<dbReference type="SUPFAM" id="SSF52200">
    <property type="entry name" value="Toll/Interleukin receptor TIR domain"/>
    <property type="match status" value="1"/>
</dbReference>
<protein>
    <recommendedName>
        <fullName evidence="1">ADP-ribosyl cyclase/cyclic ADP-ribose hydrolase</fullName>
        <ecNumber evidence="1">3.2.2.6</ecNumber>
    </recommendedName>
</protein>
<keyword evidence="9" id="KW-1185">Reference proteome</keyword>
<dbReference type="PROSITE" id="PS50104">
    <property type="entry name" value="TIR"/>
    <property type="match status" value="1"/>
</dbReference>
<comment type="catalytic activity">
    <reaction evidence="7">
        <text>NAD(+) + H2O = ADP-D-ribose + nicotinamide + H(+)</text>
        <dbReference type="Rhea" id="RHEA:16301"/>
        <dbReference type="ChEBI" id="CHEBI:15377"/>
        <dbReference type="ChEBI" id="CHEBI:15378"/>
        <dbReference type="ChEBI" id="CHEBI:17154"/>
        <dbReference type="ChEBI" id="CHEBI:57540"/>
        <dbReference type="ChEBI" id="CHEBI:57967"/>
        <dbReference type="EC" id="3.2.2.6"/>
    </reaction>
    <physiologicalReaction direction="left-to-right" evidence="7">
        <dbReference type="Rhea" id="RHEA:16302"/>
    </physiologicalReaction>
</comment>
<dbReference type="GO" id="GO:0006952">
    <property type="term" value="P:defense response"/>
    <property type="evidence" value="ECO:0007669"/>
    <property type="project" value="UniProtKB-KW"/>
</dbReference>